<dbReference type="GO" id="GO:0102559">
    <property type="term" value="F:peptide chain release factor N(5)-glutamine methyltransferase activity"/>
    <property type="evidence" value="ECO:0007669"/>
    <property type="project" value="UniProtKB-EC"/>
</dbReference>
<dbReference type="NCBIfam" id="TIGR03534">
    <property type="entry name" value="RF_mod_PrmC"/>
    <property type="match status" value="1"/>
</dbReference>
<feature type="domain" description="Methyltransferase" evidence="6">
    <location>
        <begin position="121"/>
        <end position="224"/>
    </location>
</feature>
<protein>
    <recommendedName>
        <fullName evidence="4">Release factor glutamine methyltransferase</fullName>
        <shortName evidence="4">RF MTase</shortName>
        <ecNumber evidence="4">2.1.1.297</ecNumber>
    </recommendedName>
    <alternativeName>
        <fullName evidence="4">N5-glutamine methyltransferase PrmC</fullName>
    </alternativeName>
    <alternativeName>
        <fullName evidence="4">Protein-(glutamine-N5) MTase PrmC</fullName>
    </alternativeName>
    <alternativeName>
        <fullName evidence="4">Protein-glutamine N-methyltransferase PrmC</fullName>
    </alternativeName>
</protein>
<keyword evidence="8" id="KW-1185">Reference proteome</keyword>
<organism evidence="7 8">
    <name type="scientific">Hwangdonia seohaensis</name>
    <dbReference type="NCBI Taxonomy" id="1240727"/>
    <lineage>
        <taxon>Bacteria</taxon>
        <taxon>Pseudomonadati</taxon>
        <taxon>Bacteroidota</taxon>
        <taxon>Flavobacteriia</taxon>
        <taxon>Flavobacteriales</taxon>
        <taxon>Flavobacteriaceae</taxon>
        <taxon>Hwangdonia</taxon>
    </lineage>
</organism>
<feature type="coiled-coil region" evidence="5">
    <location>
        <begin position="154"/>
        <end position="193"/>
    </location>
</feature>
<proteinExistence type="inferred from homology"/>
<dbReference type="SUPFAM" id="SSF53335">
    <property type="entry name" value="S-adenosyl-L-methionine-dependent methyltransferases"/>
    <property type="match status" value="1"/>
</dbReference>
<dbReference type="Pfam" id="PF13847">
    <property type="entry name" value="Methyltransf_31"/>
    <property type="match status" value="1"/>
</dbReference>
<dbReference type="PROSITE" id="PS00092">
    <property type="entry name" value="N6_MTASE"/>
    <property type="match status" value="1"/>
</dbReference>
<dbReference type="InterPro" id="IPR050320">
    <property type="entry name" value="N5-glutamine_MTase"/>
</dbReference>
<evidence type="ECO:0000256" key="3">
    <source>
        <dbReference type="ARBA" id="ARBA00022691"/>
    </source>
</evidence>
<evidence type="ECO:0000256" key="2">
    <source>
        <dbReference type="ARBA" id="ARBA00022679"/>
    </source>
</evidence>
<evidence type="ECO:0000256" key="5">
    <source>
        <dbReference type="SAM" id="Coils"/>
    </source>
</evidence>
<reference evidence="8" key="1">
    <citation type="journal article" date="2019" name="Int. J. Syst. Evol. Microbiol.">
        <title>The Global Catalogue of Microorganisms (GCM) 10K type strain sequencing project: providing services to taxonomists for standard genome sequencing and annotation.</title>
        <authorList>
            <consortium name="The Broad Institute Genomics Platform"/>
            <consortium name="The Broad Institute Genome Sequencing Center for Infectious Disease"/>
            <person name="Wu L."/>
            <person name="Ma J."/>
        </authorList>
    </citation>
    <scope>NUCLEOTIDE SEQUENCE [LARGE SCALE GENOMIC DNA]</scope>
    <source>
        <strain evidence="8">CCUG 63246</strain>
    </source>
</reference>
<evidence type="ECO:0000313" key="7">
    <source>
        <dbReference type="EMBL" id="MFD1162474.1"/>
    </source>
</evidence>
<dbReference type="Gene3D" id="1.10.8.10">
    <property type="entry name" value="DNA helicase RuvA subunit, C-terminal domain"/>
    <property type="match status" value="1"/>
</dbReference>
<dbReference type="PANTHER" id="PTHR18895">
    <property type="entry name" value="HEMK METHYLTRANSFERASE"/>
    <property type="match status" value="1"/>
</dbReference>
<dbReference type="GO" id="GO:0032259">
    <property type="term" value="P:methylation"/>
    <property type="evidence" value="ECO:0007669"/>
    <property type="project" value="UniProtKB-KW"/>
</dbReference>
<dbReference type="EMBL" id="JBHTLJ010000002">
    <property type="protein sequence ID" value="MFD1162474.1"/>
    <property type="molecule type" value="Genomic_DNA"/>
</dbReference>
<dbReference type="InterPro" id="IPR029063">
    <property type="entry name" value="SAM-dependent_MTases_sf"/>
</dbReference>
<dbReference type="InterPro" id="IPR002052">
    <property type="entry name" value="DNA_methylase_N6_adenine_CS"/>
</dbReference>
<sequence length="304" mass="35300">MTVKDIQNKFHEALDTIYNKEEVDSFFFMLIDSYYKISRIQLAMAPDFKIENKDEILNALEALKQEKPIQYILGETEFFGLPFKVNKNVLIPRPETEELVEWVISEFKNNIQNYHTEGGKSKAFRILDIGTGSGCIAISLAKNLSNAKVYALDVSEKALKIAKQNAELNQVEIEFIEADILRAEDQRAKTEAVWDLGFENIKFDIIVSNPPYVREQEKMQIKNNVLNNEPHLALFVKDENPLLFYDAISRFATHKLSDNGMLFFEINEYLGNDMIRLLNDKRFKNIELKQDIFRKDRMIKGSKI</sequence>
<feature type="binding site" evidence="4">
    <location>
        <position position="153"/>
    </location>
    <ligand>
        <name>S-adenosyl-L-methionine</name>
        <dbReference type="ChEBI" id="CHEBI:59789"/>
    </ligand>
</feature>
<gene>
    <name evidence="4 7" type="primary">prmC</name>
    <name evidence="7" type="ORF">ACFQ2E_08605</name>
</gene>
<evidence type="ECO:0000256" key="4">
    <source>
        <dbReference type="HAMAP-Rule" id="MF_02126"/>
    </source>
</evidence>
<dbReference type="NCBIfam" id="TIGR00536">
    <property type="entry name" value="hemK_fam"/>
    <property type="match status" value="1"/>
</dbReference>
<dbReference type="InterPro" id="IPR019874">
    <property type="entry name" value="RF_methyltr_PrmC"/>
</dbReference>
<dbReference type="RefSeq" id="WP_311938851.1">
    <property type="nucleotide sequence ID" value="NZ_JAVSCK010000002.1"/>
</dbReference>
<feature type="binding site" evidence="4">
    <location>
        <begin position="209"/>
        <end position="212"/>
    </location>
    <ligand>
        <name>substrate</name>
    </ligand>
</feature>
<name>A0ABW3RBM7_9FLAO</name>
<dbReference type="PANTHER" id="PTHR18895:SF74">
    <property type="entry name" value="MTRF1L RELEASE FACTOR GLUTAMINE METHYLTRANSFERASE"/>
    <property type="match status" value="1"/>
</dbReference>
<dbReference type="EC" id="2.1.1.297" evidence="4"/>
<comment type="caution">
    <text evidence="4">Lacks conserved residue(s) required for the propagation of feature annotation.</text>
</comment>
<dbReference type="HAMAP" id="MF_02126">
    <property type="entry name" value="RF_methyltr_PrmC"/>
    <property type="match status" value="1"/>
</dbReference>
<comment type="function">
    <text evidence="4">Methylates the class 1 translation termination release factors RF1/PrfA and RF2/PrfB on the glutamine residue of the universally conserved GGQ motif.</text>
</comment>
<keyword evidence="5" id="KW-0175">Coiled coil</keyword>
<feature type="binding site" evidence="4">
    <location>
        <position position="209"/>
    </location>
    <ligand>
        <name>S-adenosyl-L-methionine</name>
        <dbReference type="ChEBI" id="CHEBI:59789"/>
    </ligand>
</feature>
<dbReference type="InterPro" id="IPR025714">
    <property type="entry name" value="Methyltranfer_dom"/>
</dbReference>
<keyword evidence="1 4" id="KW-0489">Methyltransferase</keyword>
<accession>A0ABW3RBM7</accession>
<dbReference type="InterPro" id="IPR004556">
    <property type="entry name" value="HemK-like"/>
</dbReference>
<keyword evidence="2 4" id="KW-0808">Transferase</keyword>
<keyword evidence="3 4" id="KW-0949">S-adenosyl-L-methionine</keyword>
<comment type="similarity">
    <text evidence="4">Belongs to the protein N5-glutamine methyltransferase family. PrmC subfamily.</text>
</comment>
<comment type="caution">
    <text evidence="7">The sequence shown here is derived from an EMBL/GenBank/DDBJ whole genome shotgun (WGS) entry which is preliminary data.</text>
</comment>
<dbReference type="Proteomes" id="UP001597163">
    <property type="component" value="Unassembled WGS sequence"/>
</dbReference>
<dbReference type="CDD" id="cd02440">
    <property type="entry name" value="AdoMet_MTases"/>
    <property type="match status" value="1"/>
</dbReference>
<feature type="binding site" evidence="4">
    <location>
        <begin position="130"/>
        <end position="134"/>
    </location>
    <ligand>
        <name>S-adenosyl-L-methionine</name>
        <dbReference type="ChEBI" id="CHEBI:59789"/>
    </ligand>
</feature>
<evidence type="ECO:0000313" key="8">
    <source>
        <dbReference type="Proteomes" id="UP001597163"/>
    </source>
</evidence>
<evidence type="ECO:0000256" key="1">
    <source>
        <dbReference type="ARBA" id="ARBA00022603"/>
    </source>
</evidence>
<dbReference type="Gene3D" id="3.40.50.150">
    <property type="entry name" value="Vaccinia Virus protein VP39"/>
    <property type="match status" value="1"/>
</dbReference>
<comment type="catalytic activity">
    <reaction evidence="4">
        <text>L-glutaminyl-[peptide chain release factor] + S-adenosyl-L-methionine = N(5)-methyl-L-glutaminyl-[peptide chain release factor] + S-adenosyl-L-homocysteine + H(+)</text>
        <dbReference type="Rhea" id="RHEA:42896"/>
        <dbReference type="Rhea" id="RHEA-COMP:10271"/>
        <dbReference type="Rhea" id="RHEA-COMP:10272"/>
        <dbReference type="ChEBI" id="CHEBI:15378"/>
        <dbReference type="ChEBI" id="CHEBI:30011"/>
        <dbReference type="ChEBI" id="CHEBI:57856"/>
        <dbReference type="ChEBI" id="CHEBI:59789"/>
        <dbReference type="ChEBI" id="CHEBI:61891"/>
        <dbReference type="EC" id="2.1.1.297"/>
    </reaction>
</comment>
<evidence type="ECO:0000259" key="6">
    <source>
        <dbReference type="Pfam" id="PF13847"/>
    </source>
</evidence>